<name>A0A918JHK8_9BURK</name>
<dbReference type="GO" id="GO:0006457">
    <property type="term" value="P:protein folding"/>
    <property type="evidence" value="ECO:0007669"/>
    <property type="project" value="InterPro"/>
</dbReference>
<reference evidence="9" key="2">
    <citation type="submission" date="2020-09" db="EMBL/GenBank/DDBJ databases">
        <authorList>
            <person name="Sun Q."/>
            <person name="Kim S."/>
        </authorList>
    </citation>
    <scope>NUCLEOTIDE SEQUENCE</scope>
    <source>
        <strain evidence="9">KCTC 23732</strain>
    </source>
</reference>
<evidence type="ECO:0000259" key="8">
    <source>
        <dbReference type="PROSITE" id="PS50072"/>
    </source>
</evidence>
<dbReference type="InterPro" id="IPR020892">
    <property type="entry name" value="Cyclophilin-type_PPIase_CS"/>
</dbReference>
<dbReference type="InterPro" id="IPR002130">
    <property type="entry name" value="Cyclophilin-type_PPIase_dom"/>
</dbReference>
<protein>
    <recommendedName>
        <fullName evidence="7">Peptidyl-prolyl cis-trans isomerase</fullName>
        <shortName evidence="7">PPIase</shortName>
        <ecNumber evidence="7">5.2.1.8</ecNumber>
    </recommendedName>
</protein>
<accession>A0A918JHK8</accession>
<dbReference type="GO" id="GO:0003755">
    <property type="term" value="F:peptidyl-prolyl cis-trans isomerase activity"/>
    <property type="evidence" value="ECO:0007669"/>
    <property type="project" value="UniProtKB-UniRule"/>
</dbReference>
<organism evidence="9 10">
    <name type="scientific">Advenella faeciporci</name>
    <dbReference type="NCBI Taxonomy" id="797535"/>
    <lineage>
        <taxon>Bacteria</taxon>
        <taxon>Pseudomonadati</taxon>
        <taxon>Pseudomonadota</taxon>
        <taxon>Betaproteobacteria</taxon>
        <taxon>Burkholderiales</taxon>
        <taxon>Alcaligenaceae</taxon>
    </lineage>
</organism>
<reference evidence="9" key="1">
    <citation type="journal article" date="2014" name="Int. J. Syst. Evol. Microbiol.">
        <title>Complete genome sequence of Corynebacterium casei LMG S-19264T (=DSM 44701T), isolated from a smear-ripened cheese.</title>
        <authorList>
            <consortium name="US DOE Joint Genome Institute (JGI-PGF)"/>
            <person name="Walter F."/>
            <person name="Albersmeier A."/>
            <person name="Kalinowski J."/>
            <person name="Ruckert C."/>
        </authorList>
    </citation>
    <scope>NUCLEOTIDE SEQUENCE</scope>
    <source>
        <strain evidence="9">KCTC 23732</strain>
    </source>
</reference>
<keyword evidence="7" id="KW-0732">Signal</keyword>
<evidence type="ECO:0000256" key="4">
    <source>
        <dbReference type="ARBA" id="ARBA00022490"/>
    </source>
</evidence>
<dbReference type="SUPFAM" id="SSF50891">
    <property type="entry name" value="Cyclophilin-like"/>
    <property type="match status" value="1"/>
</dbReference>
<evidence type="ECO:0000256" key="7">
    <source>
        <dbReference type="RuleBase" id="RU363019"/>
    </source>
</evidence>
<evidence type="ECO:0000256" key="3">
    <source>
        <dbReference type="ARBA" id="ARBA00007365"/>
    </source>
</evidence>
<keyword evidence="6 7" id="KW-0413">Isomerase</keyword>
<comment type="similarity">
    <text evidence="3 7">Belongs to the cyclophilin-type PPIase family.</text>
</comment>
<dbReference type="InterPro" id="IPR029000">
    <property type="entry name" value="Cyclophilin-like_dom_sf"/>
</dbReference>
<feature type="domain" description="PPIase cyclophilin-type" evidence="8">
    <location>
        <begin position="49"/>
        <end position="206"/>
    </location>
</feature>
<dbReference type="PRINTS" id="PR00153">
    <property type="entry name" value="CSAPPISMRASE"/>
</dbReference>
<dbReference type="GO" id="GO:0005737">
    <property type="term" value="C:cytoplasm"/>
    <property type="evidence" value="ECO:0007669"/>
    <property type="project" value="UniProtKB-SubCell"/>
</dbReference>
<keyword evidence="4" id="KW-0963">Cytoplasm</keyword>
<dbReference type="CDD" id="cd01920">
    <property type="entry name" value="cyclophilin_EcCYP_like"/>
    <property type="match status" value="1"/>
</dbReference>
<feature type="chain" id="PRO_5038155392" description="Peptidyl-prolyl cis-trans isomerase" evidence="7">
    <location>
        <begin position="29"/>
        <end position="208"/>
    </location>
</feature>
<evidence type="ECO:0000256" key="6">
    <source>
        <dbReference type="ARBA" id="ARBA00023235"/>
    </source>
</evidence>
<evidence type="ECO:0000256" key="1">
    <source>
        <dbReference type="ARBA" id="ARBA00002388"/>
    </source>
</evidence>
<sequence length="208" mass="22665">MHLFSGASLLARSLVLLSGLAMVPASLAAETSPSTKESTMSTLPRVKLETNHGDIVIELNTEKAPVTAENFLGYVKEGFYDNVIFHRVIKNFMIQGGGMQPGMKEKNTRAPINNEANNGLKNDKYTIAMARTNDPHSASAQFFINSNNNDFLNHTAPTAQGWGYAVFGKVVEGTEVVDQIEKVKTGNRGFHQDVPVDDVVIQKASIVE</sequence>
<evidence type="ECO:0000313" key="9">
    <source>
        <dbReference type="EMBL" id="GGW80489.1"/>
    </source>
</evidence>
<dbReference type="EMBL" id="BMYS01000003">
    <property type="protein sequence ID" value="GGW80489.1"/>
    <property type="molecule type" value="Genomic_DNA"/>
</dbReference>
<comment type="function">
    <text evidence="1 7">PPIases accelerate the folding of proteins. It catalyzes the cis-trans isomerization of proline imidic peptide bonds in oligopeptides.</text>
</comment>
<gene>
    <name evidence="9" type="primary">ppiB</name>
    <name evidence="9" type="ORF">GCM10011450_08000</name>
</gene>
<evidence type="ECO:0000256" key="5">
    <source>
        <dbReference type="ARBA" id="ARBA00023110"/>
    </source>
</evidence>
<comment type="caution">
    <text evidence="9">The sequence shown here is derived from an EMBL/GenBank/DDBJ whole genome shotgun (WGS) entry which is preliminary data.</text>
</comment>
<dbReference type="Gene3D" id="2.40.100.10">
    <property type="entry name" value="Cyclophilin-like"/>
    <property type="match status" value="1"/>
</dbReference>
<dbReference type="Pfam" id="PF00160">
    <property type="entry name" value="Pro_isomerase"/>
    <property type="match status" value="1"/>
</dbReference>
<dbReference type="AlphaFoldDB" id="A0A918JHK8"/>
<dbReference type="InterPro" id="IPR044665">
    <property type="entry name" value="E_coli_cyclophilin_A-like"/>
</dbReference>
<dbReference type="PROSITE" id="PS00170">
    <property type="entry name" value="CSA_PPIASE_1"/>
    <property type="match status" value="1"/>
</dbReference>
<keyword evidence="10" id="KW-1185">Reference proteome</keyword>
<dbReference type="EC" id="5.2.1.8" evidence="7"/>
<dbReference type="PROSITE" id="PS50072">
    <property type="entry name" value="CSA_PPIASE_2"/>
    <property type="match status" value="1"/>
</dbReference>
<dbReference type="FunFam" id="2.40.100.10:FF:000004">
    <property type="entry name" value="Peptidyl-prolyl cis-trans isomerase"/>
    <property type="match status" value="1"/>
</dbReference>
<dbReference type="RefSeq" id="WP_189384169.1">
    <property type="nucleotide sequence ID" value="NZ_BAABFY010000007.1"/>
</dbReference>
<dbReference type="PANTHER" id="PTHR43246">
    <property type="entry name" value="PEPTIDYL-PROLYL CIS-TRANS ISOMERASE CYP38, CHLOROPLASTIC"/>
    <property type="match status" value="1"/>
</dbReference>
<keyword evidence="5 7" id="KW-0697">Rotamase</keyword>
<comment type="subcellular location">
    <subcellularLocation>
        <location evidence="2">Cytoplasm</location>
    </subcellularLocation>
</comment>
<evidence type="ECO:0000313" key="10">
    <source>
        <dbReference type="Proteomes" id="UP000608345"/>
    </source>
</evidence>
<dbReference type="Proteomes" id="UP000608345">
    <property type="component" value="Unassembled WGS sequence"/>
</dbReference>
<feature type="signal peptide" evidence="7">
    <location>
        <begin position="1"/>
        <end position="28"/>
    </location>
</feature>
<proteinExistence type="inferred from homology"/>
<comment type="catalytic activity">
    <reaction evidence="7">
        <text>[protein]-peptidylproline (omega=180) = [protein]-peptidylproline (omega=0)</text>
        <dbReference type="Rhea" id="RHEA:16237"/>
        <dbReference type="Rhea" id="RHEA-COMP:10747"/>
        <dbReference type="Rhea" id="RHEA-COMP:10748"/>
        <dbReference type="ChEBI" id="CHEBI:83833"/>
        <dbReference type="ChEBI" id="CHEBI:83834"/>
        <dbReference type="EC" id="5.2.1.8"/>
    </reaction>
</comment>
<evidence type="ECO:0000256" key="2">
    <source>
        <dbReference type="ARBA" id="ARBA00004496"/>
    </source>
</evidence>